<evidence type="ECO:0000256" key="1">
    <source>
        <dbReference type="ARBA" id="ARBA00004651"/>
    </source>
</evidence>
<keyword evidence="5 6" id="KW-0472">Membrane</keyword>
<dbReference type="EMBL" id="CP018171">
    <property type="protein sequence ID" value="APH71787.1"/>
    <property type="molecule type" value="Genomic_DNA"/>
</dbReference>
<dbReference type="PANTHER" id="PTHR33529">
    <property type="entry name" value="SLR0882 PROTEIN-RELATED"/>
    <property type="match status" value="1"/>
</dbReference>
<protein>
    <submittedName>
        <fullName evidence="7">LPS export ABC transporter permease LptF</fullName>
    </submittedName>
</protein>
<dbReference type="PANTHER" id="PTHR33529:SF6">
    <property type="entry name" value="YJGP_YJGQ FAMILY PERMEASE"/>
    <property type="match status" value="1"/>
</dbReference>
<feature type="transmembrane region" description="Helical" evidence="6">
    <location>
        <begin position="56"/>
        <end position="78"/>
    </location>
</feature>
<keyword evidence="2" id="KW-1003">Cell membrane</keyword>
<feature type="transmembrane region" description="Helical" evidence="6">
    <location>
        <begin position="339"/>
        <end position="356"/>
    </location>
</feature>
<dbReference type="GO" id="GO:0043190">
    <property type="term" value="C:ATP-binding cassette (ABC) transporter complex"/>
    <property type="evidence" value="ECO:0007669"/>
    <property type="project" value="InterPro"/>
</dbReference>
<dbReference type="Pfam" id="PF03739">
    <property type="entry name" value="LptF_LptG"/>
    <property type="match status" value="1"/>
</dbReference>
<dbReference type="STRING" id="1670800.BSQ44_10700"/>
<sequence length="399" mass="44293">MKLVERYVFSRAMKVSASALAVALGIAWTTQALSRINLVTDSGQTAMTFFEVATLLLPTVVGVVMPFAVIIGVTQTLAAMNQDSELAVISASGTSRWTIVKPVLVLALLASTLSFFVDNAIEPAARQRVRDIIANANADILTSVIEEGSFRKIQDGLFVQVAERLPDGRLGGIFVADSRTKNIDLAFYAKQGEIYSEGDDRILFMRDGEVHRKTPGGDVSVIKFVSYAFDLSEFKSKSDSVFLYPKDRTLGYLLEPDPDDNIYQQVPLLYVAELHRRLTDWTYSIVFALIALAAAGDVRSHRQARIHPMVTAIAYALLVRWEGYFLADKVEDSRAFIPLLYAVLLGNSLFALYFVVTGRLLELPASWAEALGNRIAWLAAWFRRMIGWLNPLRPMEGRS</sequence>
<evidence type="ECO:0000313" key="7">
    <source>
        <dbReference type="EMBL" id="APH71787.1"/>
    </source>
</evidence>
<proteinExistence type="predicted"/>
<keyword evidence="8" id="KW-1185">Reference proteome</keyword>
<dbReference type="NCBIfam" id="TIGR04407">
    <property type="entry name" value="LptF_YjgP"/>
    <property type="match status" value="1"/>
</dbReference>
<keyword evidence="3 6" id="KW-0812">Transmembrane</keyword>
<evidence type="ECO:0000313" key="8">
    <source>
        <dbReference type="Proteomes" id="UP000182840"/>
    </source>
</evidence>
<dbReference type="OrthoDB" id="8477889at2"/>
<evidence type="ECO:0000256" key="5">
    <source>
        <dbReference type="ARBA" id="ARBA00023136"/>
    </source>
</evidence>
<reference evidence="8" key="1">
    <citation type="submission" date="2016-11" db="EMBL/GenBank/DDBJ databases">
        <title>Mesorhizobium oceanicum sp. nov., isolated from deep seawater in South China Sea.</title>
        <authorList>
            <person name="Fu G.-Y."/>
        </authorList>
    </citation>
    <scope>NUCLEOTIDE SEQUENCE [LARGE SCALE GENOMIC DNA]</scope>
    <source>
        <strain evidence="8">B7</strain>
    </source>
</reference>
<dbReference type="Proteomes" id="UP000182840">
    <property type="component" value="Chromosome"/>
</dbReference>
<evidence type="ECO:0000256" key="4">
    <source>
        <dbReference type="ARBA" id="ARBA00022989"/>
    </source>
</evidence>
<accession>A0A1L3SQS7</accession>
<comment type="subcellular location">
    <subcellularLocation>
        <location evidence="1">Cell membrane</location>
        <topology evidence="1">Multi-pass membrane protein</topology>
    </subcellularLocation>
</comment>
<dbReference type="AlphaFoldDB" id="A0A1L3SQS7"/>
<name>A0A1L3SQS7_9HYPH</name>
<dbReference type="GO" id="GO:0055085">
    <property type="term" value="P:transmembrane transport"/>
    <property type="evidence" value="ECO:0007669"/>
    <property type="project" value="InterPro"/>
</dbReference>
<evidence type="ECO:0000256" key="3">
    <source>
        <dbReference type="ARBA" id="ARBA00022692"/>
    </source>
</evidence>
<dbReference type="InterPro" id="IPR005495">
    <property type="entry name" value="LptG/LptF_permease"/>
</dbReference>
<dbReference type="KEGG" id="meso:BSQ44_10700"/>
<organism evidence="7 8">
    <name type="scientific">Aquibium oceanicum</name>
    <dbReference type="NCBI Taxonomy" id="1670800"/>
    <lineage>
        <taxon>Bacteria</taxon>
        <taxon>Pseudomonadati</taxon>
        <taxon>Pseudomonadota</taxon>
        <taxon>Alphaproteobacteria</taxon>
        <taxon>Hyphomicrobiales</taxon>
        <taxon>Phyllobacteriaceae</taxon>
        <taxon>Aquibium</taxon>
    </lineage>
</organism>
<keyword evidence="4 6" id="KW-1133">Transmembrane helix</keyword>
<evidence type="ECO:0000256" key="6">
    <source>
        <dbReference type="SAM" id="Phobius"/>
    </source>
</evidence>
<dbReference type="GO" id="GO:0015920">
    <property type="term" value="P:lipopolysaccharide transport"/>
    <property type="evidence" value="ECO:0007669"/>
    <property type="project" value="TreeGrafter"/>
</dbReference>
<evidence type="ECO:0000256" key="2">
    <source>
        <dbReference type="ARBA" id="ARBA00022475"/>
    </source>
</evidence>
<dbReference type="RefSeq" id="WP_072603897.1">
    <property type="nucleotide sequence ID" value="NZ_CP018171.1"/>
</dbReference>
<dbReference type="InterPro" id="IPR030922">
    <property type="entry name" value="LptF"/>
</dbReference>
<gene>
    <name evidence="7" type="ORF">BSQ44_10700</name>
</gene>